<evidence type="ECO:0000313" key="2">
    <source>
        <dbReference type="EMBL" id="KAH9377114.1"/>
    </source>
</evidence>
<dbReference type="Proteomes" id="UP000821853">
    <property type="component" value="Unassembled WGS sequence"/>
</dbReference>
<evidence type="ECO:0000256" key="1">
    <source>
        <dbReference type="SAM" id="MobiDB-lite"/>
    </source>
</evidence>
<sequence>MFGTDFPPGNLGQRATRLRGAQVGHRQDWRLPRFPPGNLVQRTLVRTCSDICTKHAELLGLRFSTPKCAILHWGDTSALPDGEALTVQGKPLGVDLTTDPAYLSAHERGLREKALRSQNILTARILWSFNRVELRVHRCRLLVGDATRWKKRVRALAHKNEVPLPVLNTIKETSLSGKQLRERVVAAETRRWVDRAEAKPSLRLYASHKHTISQEHFYDSLPGSAMLFEARAGDDAEEVMCAVGGEEEETAEHIVLRCEQLNPHHPSDTTMAEALGFIAHPPPGGTLGTDDTTDASGAPPGWVTGDVAPVPVGTTKRRLEE</sequence>
<feature type="compositionally biased region" description="Low complexity" evidence="1">
    <location>
        <begin position="288"/>
        <end position="300"/>
    </location>
</feature>
<name>A0A9J6GP93_HAELO</name>
<gene>
    <name evidence="2" type="ORF">HPB48_008283</name>
</gene>
<proteinExistence type="predicted"/>
<dbReference type="AlphaFoldDB" id="A0A9J6GP93"/>
<protein>
    <submittedName>
        <fullName evidence="2">Uncharacterized protein</fullName>
    </submittedName>
</protein>
<comment type="caution">
    <text evidence="2">The sequence shown here is derived from an EMBL/GenBank/DDBJ whole genome shotgun (WGS) entry which is preliminary data.</text>
</comment>
<feature type="region of interest" description="Disordered" evidence="1">
    <location>
        <begin position="283"/>
        <end position="321"/>
    </location>
</feature>
<keyword evidence="3" id="KW-1185">Reference proteome</keyword>
<reference evidence="2 3" key="1">
    <citation type="journal article" date="2020" name="Cell">
        <title>Large-Scale Comparative Analyses of Tick Genomes Elucidate Their Genetic Diversity and Vector Capacities.</title>
        <authorList>
            <consortium name="Tick Genome and Microbiome Consortium (TIGMIC)"/>
            <person name="Jia N."/>
            <person name="Wang J."/>
            <person name="Shi W."/>
            <person name="Du L."/>
            <person name="Sun Y."/>
            <person name="Zhan W."/>
            <person name="Jiang J.F."/>
            <person name="Wang Q."/>
            <person name="Zhang B."/>
            <person name="Ji P."/>
            <person name="Bell-Sakyi L."/>
            <person name="Cui X.M."/>
            <person name="Yuan T.T."/>
            <person name="Jiang B.G."/>
            <person name="Yang W.F."/>
            <person name="Lam T.T."/>
            <person name="Chang Q.C."/>
            <person name="Ding S.J."/>
            <person name="Wang X.J."/>
            <person name="Zhu J.G."/>
            <person name="Ruan X.D."/>
            <person name="Zhao L."/>
            <person name="Wei J.T."/>
            <person name="Ye R.Z."/>
            <person name="Que T.C."/>
            <person name="Du C.H."/>
            <person name="Zhou Y.H."/>
            <person name="Cheng J.X."/>
            <person name="Dai P.F."/>
            <person name="Guo W.B."/>
            <person name="Han X.H."/>
            <person name="Huang E.J."/>
            <person name="Li L.F."/>
            <person name="Wei W."/>
            <person name="Gao Y.C."/>
            <person name="Liu J.Z."/>
            <person name="Shao H.Z."/>
            <person name="Wang X."/>
            <person name="Wang C.C."/>
            <person name="Yang T.C."/>
            <person name="Huo Q.B."/>
            <person name="Li W."/>
            <person name="Chen H.Y."/>
            <person name="Chen S.E."/>
            <person name="Zhou L.G."/>
            <person name="Ni X.B."/>
            <person name="Tian J.H."/>
            <person name="Sheng Y."/>
            <person name="Liu T."/>
            <person name="Pan Y.S."/>
            <person name="Xia L.Y."/>
            <person name="Li J."/>
            <person name="Zhao F."/>
            <person name="Cao W.C."/>
        </authorList>
    </citation>
    <scope>NUCLEOTIDE SEQUENCE [LARGE SCALE GENOMIC DNA]</scope>
    <source>
        <strain evidence="2">HaeL-2018</strain>
    </source>
</reference>
<evidence type="ECO:0000313" key="3">
    <source>
        <dbReference type="Proteomes" id="UP000821853"/>
    </source>
</evidence>
<organism evidence="2 3">
    <name type="scientific">Haemaphysalis longicornis</name>
    <name type="common">Bush tick</name>
    <dbReference type="NCBI Taxonomy" id="44386"/>
    <lineage>
        <taxon>Eukaryota</taxon>
        <taxon>Metazoa</taxon>
        <taxon>Ecdysozoa</taxon>
        <taxon>Arthropoda</taxon>
        <taxon>Chelicerata</taxon>
        <taxon>Arachnida</taxon>
        <taxon>Acari</taxon>
        <taxon>Parasitiformes</taxon>
        <taxon>Ixodida</taxon>
        <taxon>Ixodoidea</taxon>
        <taxon>Ixodidae</taxon>
        <taxon>Haemaphysalinae</taxon>
        <taxon>Haemaphysalis</taxon>
    </lineage>
</organism>
<dbReference type="VEuPathDB" id="VectorBase:HLOH_057694"/>
<accession>A0A9J6GP93</accession>
<dbReference type="EMBL" id="JABSTR010000008">
    <property type="protein sequence ID" value="KAH9377114.1"/>
    <property type="molecule type" value="Genomic_DNA"/>
</dbReference>